<keyword evidence="4" id="KW-1185">Reference proteome</keyword>
<feature type="chain" id="PRO_5047237978" description="Serine/threonine protein kinase" evidence="2">
    <location>
        <begin position="18"/>
        <end position="242"/>
    </location>
</feature>
<organism evidence="3 4">
    <name type="scientific">Nonomuraea maheshkhaliensis</name>
    <dbReference type="NCBI Taxonomy" id="419590"/>
    <lineage>
        <taxon>Bacteria</taxon>
        <taxon>Bacillati</taxon>
        <taxon>Actinomycetota</taxon>
        <taxon>Actinomycetes</taxon>
        <taxon>Streptosporangiales</taxon>
        <taxon>Streptosporangiaceae</taxon>
        <taxon>Nonomuraea</taxon>
    </lineage>
</organism>
<evidence type="ECO:0000256" key="2">
    <source>
        <dbReference type="SAM" id="SignalP"/>
    </source>
</evidence>
<protein>
    <recommendedName>
        <fullName evidence="5">Serine/threonine protein kinase</fullName>
    </recommendedName>
</protein>
<sequence length="242" mass="25004">MSRLGPVITLAAGAVLAVGLGVASITATPAADNAAADNAAQPPSADEAAQEGTQEGTGADASAAPSPSPTRTEPKKIAKADYGGRVRGNGALIAISIRNGKAVAYFCDGRTEAWFKGNESSGELQLTGLASAKSKVTAELGGGRAKGWVTVAGKRWNFTAPTVVKPSGLYRATAIVRGAKFRAGWIMIKDANGRYYQVGAAFAGEEQFDVPQLNSEQPTAPVTVEDTTVYPKDVDGFIEEMQ</sequence>
<accession>A0ABN2G091</accession>
<dbReference type="RefSeq" id="WP_346110965.1">
    <property type="nucleotide sequence ID" value="NZ_BAAAMU010000068.1"/>
</dbReference>
<evidence type="ECO:0008006" key="5">
    <source>
        <dbReference type="Google" id="ProtNLM"/>
    </source>
</evidence>
<keyword evidence="2" id="KW-0732">Signal</keyword>
<name>A0ABN2G091_9ACTN</name>
<evidence type="ECO:0000256" key="1">
    <source>
        <dbReference type="SAM" id="MobiDB-lite"/>
    </source>
</evidence>
<feature type="compositionally biased region" description="Low complexity" evidence="1">
    <location>
        <begin position="34"/>
        <end position="46"/>
    </location>
</feature>
<evidence type="ECO:0000313" key="4">
    <source>
        <dbReference type="Proteomes" id="UP001500064"/>
    </source>
</evidence>
<gene>
    <name evidence="3" type="ORF">GCM10009733_070740</name>
</gene>
<reference evidence="3 4" key="1">
    <citation type="journal article" date="2019" name="Int. J. Syst. Evol. Microbiol.">
        <title>The Global Catalogue of Microorganisms (GCM) 10K type strain sequencing project: providing services to taxonomists for standard genome sequencing and annotation.</title>
        <authorList>
            <consortium name="The Broad Institute Genomics Platform"/>
            <consortium name="The Broad Institute Genome Sequencing Center for Infectious Disease"/>
            <person name="Wu L."/>
            <person name="Ma J."/>
        </authorList>
    </citation>
    <scope>NUCLEOTIDE SEQUENCE [LARGE SCALE GENOMIC DNA]</scope>
    <source>
        <strain evidence="3 4">JCM 13929</strain>
    </source>
</reference>
<feature type="signal peptide" evidence="2">
    <location>
        <begin position="1"/>
        <end position="17"/>
    </location>
</feature>
<dbReference type="Proteomes" id="UP001500064">
    <property type="component" value="Unassembled WGS sequence"/>
</dbReference>
<proteinExistence type="predicted"/>
<feature type="region of interest" description="Disordered" evidence="1">
    <location>
        <begin position="34"/>
        <end position="80"/>
    </location>
</feature>
<evidence type="ECO:0000313" key="3">
    <source>
        <dbReference type="EMBL" id="GAA1663031.1"/>
    </source>
</evidence>
<dbReference type="EMBL" id="BAAAMU010000068">
    <property type="protein sequence ID" value="GAA1663031.1"/>
    <property type="molecule type" value="Genomic_DNA"/>
</dbReference>
<comment type="caution">
    <text evidence="3">The sequence shown here is derived from an EMBL/GenBank/DDBJ whole genome shotgun (WGS) entry which is preliminary data.</text>
</comment>